<sequence length="438" mass="48891">MKQFVQDFSYMLNETSGRGAASLCPTFLSDGELLGFHRATNSWGTIKPKALANPPQFKPPRPFRYETQALQGPLLCKLQGDENAKSISVLNLLSGKHRAISCPMLPGSGWFVHAPVLSLLDNGVFRILLSSQSRDQWDTDVFETASYNSSTNSWAKNTHPIGYCFSHDVQYCGSGPAFLDGALYWVEGVVDDEDHIGWVRVFLEDDICESDTDSSCGSSVTDESDVTIDLVYEEGSIDSLNLPDEFDCDEIAEDSNESSTLMSEDEMSVEEMEMDTMSMSSDDRDDECFQDMYDPVIEFEPDDKEFLKDFSICAVCCGTRNVLAVILYYENLPKFNGYSARAKLYHFDKDLSFRIVELSTSPTCRLTLGLVEEKLIVTADENCVYVCGTDLNSYHLVSNTWVNHGAIPEAAYWKSSSGSTCLKQCMRFEIGMNPFLGP</sequence>
<keyword evidence="2" id="KW-1185">Reference proteome</keyword>
<dbReference type="Proteomes" id="UP001605036">
    <property type="component" value="Unassembled WGS sequence"/>
</dbReference>
<protein>
    <submittedName>
        <fullName evidence="1">Uncharacterized protein</fullName>
    </submittedName>
</protein>
<comment type="caution">
    <text evidence="1">The sequence shown here is derived from an EMBL/GenBank/DDBJ whole genome shotgun (WGS) entry which is preliminary data.</text>
</comment>
<gene>
    <name evidence="1" type="ORF">R1flu_007133</name>
</gene>
<reference evidence="1 2" key="1">
    <citation type="submission" date="2024-09" db="EMBL/GenBank/DDBJ databases">
        <title>Chromosome-scale assembly of Riccia fluitans.</title>
        <authorList>
            <person name="Paukszto L."/>
            <person name="Sawicki J."/>
            <person name="Karawczyk K."/>
            <person name="Piernik-Szablinska J."/>
            <person name="Szczecinska M."/>
            <person name="Mazdziarz M."/>
        </authorList>
    </citation>
    <scope>NUCLEOTIDE SEQUENCE [LARGE SCALE GENOMIC DNA]</scope>
    <source>
        <strain evidence="1">Rf_01</strain>
        <tissue evidence="1">Aerial parts of the thallus</tissue>
    </source>
</reference>
<name>A0ABD1YZ38_9MARC</name>
<dbReference type="AlphaFoldDB" id="A0ABD1YZ38"/>
<dbReference type="EMBL" id="JBHFFA010000003">
    <property type="protein sequence ID" value="KAL2635654.1"/>
    <property type="molecule type" value="Genomic_DNA"/>
</dbReference>
<organism evidence="1 2">
    <name type="scientific">Riccia fluitans</name>
    <dbReference type="NCBI Taxonomy" id="41844"/>
    <lineage>
        <taxon>Eukaryota</taxon>
        <taxon>Viridiplantae</taxon>
        <taxon>Streptophyta</taxon>
        <taxon>Embryophyta</taxon>
        <taxon>Marchantiophyta</taxon>
        <taxon>Marchantiopsida</taxon>
        <taxon>Marchantiidae</taxon>
        <taxon>Marchantiales</taxon>
        <taxon>Ricciaceae</taxon>
        <taxon>Riccia</taxon>
    </lineage>
</organism>
<accession>A0ABD1YZ38</accession>
<evidence type="ECO:0000313" key="2">
    <source>
        <dbReference type="Proteomes" id="UP001605036"/>
    </source>
</evidence>
<proteinExistence type="predicted"/>
<evidence type="ECO:0000313" key="1">
    <source>
        <dbReference type="EMBL" id="KAL2635654.1"/>
    </source>
</evidence>